<evidence type="ECO:0000259" key="5">
    <source>
        <dbReference type="PROSITE" id="PS50937"/>
    </source>
</evidence>
<dbReference type="EMBL" id="JAMDMM010000003">
    <property type="protein sequence ID" value="MCY9605619.1"/>
    <property type="molecule type" value="Genomic_DNA"/>
</dbReference>
<dbReference type="InterPro" id="IPR009061">
    <property type="entry name" value="DNA-bd_dom_put_sf"/>
</dbReference>
<dbReference type="InterPro" id="IPR041698">
    <property type="entry name" value="Methyltransf_25"/>
</dbReference>
<organism evidence="7 8">
    <name type="scientific">Paenibacillus thiaminolyticus</name>
    <name type="common">Bacillus thiaminolyticus</name>
    <dbReference type="NCBI Taxonomy" id="49283"/>
    <lineage>
        <taxon>Bacteria</taxon>
        <taxon>Bacillati</taxon>
        <taxon>Bacillota</taxon>
        <taxon>Bacilli</taxon>
        <taxon>Bacillales</taxon>
        <taxon>Paenibacillaceae</taxon>
        <taxon>Paenibacillus</taxon>
    </lineage>
</organism>
<dbReference type="SUPFAM" id="SSF46955">
    <property type="entry name" value="Putative DNA-binding domain"/>
    <property type="match status" value="1"/>
</dbReference>
<dbReference type="AlphaFoldDB" id="A0AAP9J4C0"/>
<evidence type="ECO:0000256" key="1">
    <source>
        <dbReference type="ARBA" id="ARBA00022491"/>
    </source>
</evidence>
<feature type="domain" description="HTH merR-type" evidence="5">
    <location>
        <begin position="1"/>
        <end position="69"/>
    </location>
</feature>
<dbReference type="Proteomes" id="UP000315377">
    <property type="component" value="Chromosome"/>
</dbReference>
<dbReference type="InterPro" id="IPR000551">
    <property type="entry name" value="MerR-type_HTH_dom"/>
</dbReference>
<dbReference type="SMART" id="SM00422">
    <property type="entry name" value="HTH_MERR"/>
    <property type="match status" value="1"/>
</dbReference>
<dbReference type="GeneID" id="76998831"/>
<evidence type="ECO:0000256" key="3">
    <source>
        <dbReference type="ARBA" id="ARBA00023125"/>
    </source>
</evidence>
<dbReference type="CDD" id="cd02440">
    <property type="entry name" value="AdoMet_MTases"/>
    <property type="match status" value="1"/>
</dbReference>
<keyword evidence="7" id="KW-0808">Transferase</keyword>
<gene>
    <name evidence="7" type="ORF">FLT43_23000</name>
    <name evidence="6" type="ORF">M5W83_00305</name>
</gene>
<dbReference type="Pfam" id="PF13411">
    <property type="entry name" value="MerR_1"/>
    <property type="match status" value="1"/>
</dbReference>
<evidence type="ECO:0000313" key="9">
    <source>
        <dbReference type="Proteomes" id="UP001209276"/>
    </source>
</evidence>
<dbReference type="Gene3D" id="1.10.1660.10">
    <property type="match status" value="1"/>
</dbReference>
<dbReference type="CDD" id="cd00592">
    <property type="entry name" value="HTH_MerR-like"/>
    <property type="match status" value="1"/>
</dbReference>
<reference evidence="6 9" key="2">
    <citation type="submission" date="2022-05" db="EMBL/GenBank/DDBJ databases">
        <title>Genome Sequencing of Bee-Associated Microbes.</title>
        <authorList>
            <person name="Dunlap C."/>
        </authorList>
    </citation>
    <scope>NUCLEOTIDE SEQUENCE [LARGE SCALE GENOMIC DNA]</scope>
    <source>
        <strain evidence="6 9">NRRL B-14613</strain>
    </source>
</reference>
<keyword evidence="2" id="KW-0805">Transcription regulation</keyword>
<sequence>MKIQEAADRLGLTTRAIRFYEQKGLLSPAKQEDNGYRVFREEDIERLRMIAALRELNLPLDQIRECLDEALDGRLAALRPYLNQQMQQLALQYTELQRLLGMLRRLLDREDTEQEGEKIVSQLHHIGEQSQRFEKLRAEWRDRWNFDAQASRYDEAVANNTDSLRVHADYDNILDRVTRETAPRQGESGLELGVGTGNLAGRFLREGAAMTGIDQSDAMLEQCRGKYPAVRLLKGNLMAIPLADVAFDFIVSTYALHHLTDDQKEIAFEEMGRLLRPGGRIVIADLMFTDNEHRDAFLDELNARGDQASVEAVLDEYFADRSRLIRWLEQHRYEVRAEQLNHLLHLLVIRKP</sequence>
<dbReference type="RefSeq" id="WP_087440887.1">
    <property type="nucleotide sequence ID" value="NZ_CABMNB010000010.1"/>
</dbReference>
<dbReference type="PANTHER" id="PTHR30204:SF69">
    <property type="entry name" value="MERR-FAMILY TRANSCRIPTIONAL REGULATOR"/>
    <property type="match status" value="1"/>
</dbReference>
<keyword evidence="3" id="KW-0238">DNA-binding</keyword>
<dbReference type="GO" id="GO:0003677">
    <property type="term" value="F:DNA binding"/>
    <property type="evidence" value="ECO:0007669"/>
    <property type="project" value="UniProtKB-KW"/>
</dbReference>
<name>A0AAP9J4C0_PANTH</name>
<keyword evidence="7" id="KW-0489">Methyltransferase</keyword>
<evidence type="ECO:0000313" key="6">
    <source>
        <dbReference type="EMBL" id="MCY9605619.1"/>
    </source>
</evidence>
<protein>
    <submittedName>
        <fullName evidence="6">MerR family transcriptional regulator</fullName>
    </submittedName>
    <submittedName>
        <fullName evidence="7">Methyltransferase domain-containing protein</fullName>
    </submittedName>
</protein>
<reference evidence="7 8" key="1">
    <citation type="submission" date="2019-07" db="EMBL/GenBank/DDBJ databases">
        <title>Paenibacillus thiaminolyticus NRRL B-4156.</title>
        <authorList>
            <person name="Hehnly C."/>
            <person name="Zhang L."/>
        </authorList>
    </citation>
    <scope>NUCLEOTIDE SEQUENCE [LARGE SCALE GENOMIC DNA]</scope>
    <source>
        <strain evidence="7 8">NRRL B-4156</strain>
    </source>
</reference>
<dbReference type="PRINTS" id="PR00040">
    <property type="entry name" value="HTHMERR"/>
</dbReference>
<keyword evidence="4" id="KW-0804">Transcription</keyword>
<evidence type="ECO:0000256" key="4">
    <source>
        <dbReference type="ARBA" id="ARBA00023163"/>
    </source>
</evidence>
<dbReference type="Gene3D" id="3.40.50.150">
    <property type="entry name" value="Vaccinia Virus protein VP39"/>
    <property type="match status" value="1"/>
</dbReference>
<evidence type="ECO:0000256" key="2">
    <source>
        <dbReference type="ARBA" id="ARBA00023015"/>
    </source>
</evidence>
<accession>A0AAP9J4C0</accession>
<evidence type="ECO:0000313" key="7">
    <source>
        <dbReference type="EMBL" id="QDM46013.1"/>
    </source>
</evidence>
<dbReference type="PROSITE" id="PS50937">
    <property type="entry name" value="HTH_MERR_2"/>
    <property type="match status" value="1"/>
</dbReference>
<dbReference type="Proteomes" id="UP001209276">
    <property type="component" value="Unassembled WGS sequence"/>
</dbReference>
<keyword evidence="1" id="KW-0678">Repressor</keyword>
<dbReference type="PANTHER" id="PTHR30204">
    <property type="entry name" value="REDOX-CYCLING DRUG-SENSING TRANSCRIPTIONAL ACTIVATOR SOXR"/>
    <property type="match status" value="1"/>
</dbReference>
<dbReference type="GO" id="GO:0003700">
    <property type="term" value="F:DNA-binding transcription factor activity"/>
    <property type="evidence" value="ECO:0007669"/>
    <property type="project" value="InterPro"/>
</dbReference>
<keyword evidence="9" id="KW-1185">Reference proteome</keyword>
<evidence type="ECO:0000313" key="8">
    <source>
        <dbReference type="Proteomes" id="UP000315377"/>
    </source>
</evidence>
<dbReference type="EMBL" id="CP041405">
    <property type="protein sequence ID" value="QDM46013.1"/>
    <property type="molecule type" value="Genomic_DNA"/>
</dbReference>
<dbReference type="InterPro" id="IPR029063">
    <property type="entry name" value="SAM-dependent_MTases_sf"/>
</dbReference>
<dbReference type="Pfam" id="PF13649">
    <property type="entry name" value="Methyltransf_25"/>
    <property type="match status" value="1"/>
</dbReference>
<dbReference type="SUPFAM" id="SSF53335">
    <property type="entry name" value="S-adenosyl-L-methionine-dependent methyltransferases"/>
    <property type="match status" value="1"/>
</dbReference>
<dbReference type="InterPro" id="IPR047057">
    <property type="entry name" value="MerR_fam"/>
</dbReference>
<proteinExistence type="predicted"/>
<dbReference type="GO" id="GO:0008168">
    <property type="term" value="F:methyltransferase activity"/>
    <property type="evidence" value="ECO:0007669"/>
    <property type="project" value="UniProtKB-KW"/>
</dbReference>
<dbReference type="GO" id="GO:0032259">
    <property type="term" value="P:methylation"/>
    <property type="evidence" value="ECO:0007669"/>
    <property type="project" value="UniProtKB-KW"/>
</dbReference>